<dbReference type="KEGG" id="fwa:DCMF_22510"/>
<feature type="transmembrane region" description="Helical" evidence="1">
    <location>
        <begin position="67"/>
        <end position="89"/>
    </location>
</feature>
<feature type="transmembrane region" description="Helical" evidence="1">
    <location>
        <begin position="315"/>
        <end position="338"/>
    </location>
</feature>
<feature type="transmembrane region" description="Helical" evidence="1">
    <location>
        <begin position="462"/>
        <end position="480"/>
    </location>
</feature>
<dbReference type="Proteomes" id="UP000323521">
    <property type="component" value="Chromosome"/>
</dbReference>
<feature type="transmembrane region" description="Helical" evidence="1">
    <location>
        <begin position="101"/>
        <end position="126"/>
    </location>
</feature>
<feature type="transmembrane region" description="Helical" evidence="1">
    <location>
        <begin position="350"/>
        <end position="374"/>
    </location>
</feature>
<sequence>MWQGLSLTLQPDAFIYQFIGILLGLVFGAIPGLSGIQALAILIPFIFTMSPAVAFSFLLGAHVATCFGGSVTAILLNVPGTSLSISTCWDGHPLAKQGRAGYALGISAMSNVLGGWFGVIVLGLSIPVMQPMILALQPAEFFMVALLGLTLIVTLSGKSMIKGLVSGILGLLISFIGQDPVTGVSRYTFDSVFLMDGIDLIAVVCGLYAVGEMIKLFVEGSSIASTKVSTSFAGVWEGMKQPFKHKLLFIRCSIIGALIGACPGVGGTVANVVAYGHAVQTSKNPETFGTGREEGLIAPESSHIAKEGGQMIPTLALGIPGGEATAVLLGAFLILGLQPGPAMIREHLDMTFSIMWIIALSSLFASAIGLLLAGQLAKITSVPSDILAPMIVMFGVVGAFASKGNIADVFLCLGFGVIGYFMRRFNYSEACLIIGLVLGTIFERNFQMARMMYGLGFPFTRPISFVLLICTVLLLLYPSLKKKFGKKEAGAAV</sequence>
<proteinExistence type="predicted"/>
<keyword evidence="1" id="KW-1133">Transmembrane helix</keyword>
<evidence type="ECO:0000313" key="4">
    <source>
        <dbReference type="Proteomes" id="UP000323521"/>
    </source>
</evidence>
<dbReference type="PANTHER" id="PTHR35342">
    <property type="entry name" value="TRICARBOXYLIC TRANSPORT PROTEIN"/>
    <property type="match status" value="1"/>
</dbReference>
<dbReference type="InterPro" id="IPR002823">
    <property type="entry name" value="DUF112_TM"/>
</dbReference>
<keyword evidence="4" id="KW-1185">Reference proteome</keyword>
<protein>
    <recommendedName>
        <fullName evidence="2">DUF112 domain-containing protein</fullName>
    </recommendedName>
</protein>
<feature type="transmembrane region" description="Helical" evidence="1">
    <location>
        <begin position="14"/>
        <end position="33"/>
    </location>
</feature>
<feature type="transmembrane region" description="Helical" evidence="1">
    <location>
        <begin position="132"/>
        <end position="153"/>
    </location>
</feature>
<feature type="domain" description="DUF112" evidence="2">
    <location>
        <begin position="15"/>
        <end position="434"/>
    </location>
</feature>
<gene>
    <name evidence="3" type="ORF">DCMF_22510</name>
</gene>
<keyword evidence="1" id="KW-0472">Membrane</keyword>
<dbReference type="EMBL" id="CP017634">
    <property type="protein sequence ID" value="ATW28829.1"/>
    <property type="molecule type" value="Genomic_DNA"/>
</dbReference>
<dbReference type="AlphaFoldDB" id="A0A3G1L2H7"/>
<feature type="transmembrane region" description="Helical" evidence="1">
    <location>
        <begin position="248"/>
        <end position="275"/>
    </location>
</feature>
<feature type="transmembrane region" description="Helical" evidence="1">
    <location>
        <begin position="197"/>
        <end position="218"/>
    </location>
</feature>
<evidence type="ECO:0000313" key="3">
    <source>
        <dbReference type="EMBL" id="ATW28829.1"/>
    </source>
</evidence>
<dbReference type="PANTHER" id="PTHR35342:SF5">
    <property type="entry name" value="TRICARBOXYLIC TRANSPORT PROTEIN"/>
    <property type="match status" value="1"/>
</dbReference>
<reference evidence="3 4" key="1">
    <citation type="submission" date="2016-10" db="EMBL/GenBank/DDBJ databases">
        <title>Complete Genome Sequence of Peptococcaceae strain DCMF.</title>
        <authorList>
            <person name="Edwards R.J."/>
            <person name="Holland S.I."/>
            <person name="Deshpande N.P."/>
            <person name="Wong Y.K."/>
            <person name="Ertan H."/>
            <person name="Manefield M."/>
            <person name="Russell T.L."/>
            <person name="Lee M.J."/>
        </authorList>
    </citation>
    <scope>NUCLEOTIDE SEQUENCE [LARGE SCALE GENOMIC DNA]</scope>
    <source>
        <strain evidence="3 4">DCMF</strain>
    </source>
</reference>
<organism evidence="3 4">
    <name type="scientific">Formimonas warabiya</name>
    <dbReference type="NCBI Taxonomy" id="1761012"/>
    <lineage>
        <taxon>Bacteria</taxon>
        <taxon>Bacillati</taxon>
        <taxon>Bacillota</taxon>
        <taxon>Clostridia</taxon>
        <taxon>Eubacteriales</taxon>
        <taxon>Peptococcaceae</taxon>
        <taxon>Candidatus Formimonas</taxon>
    </lineage>
</organism>
<name>A0A3G1L2H7_FORW1</name>
<feature type="transmembrane region" description="Helical" evidence="1">
    <location>
        <begin position="386"/>
        <end position="413"/>
    </location>
</feature>
<accession>A0A3G1L2H7</accession>
<evidence type="ECO:0000259" key="2">
    <source>
        <dbReference type="Pfam" id="PF01970"/>
    </source>
</evidence>
<keyword evidence="1" id="KW-0812">Transmembrane</keyword>
<dbReference type="Pfam" id="PF01970">
    <property type="entry name" value="TctA"/>
    <property type="match status" value="1"/>
</dbReference>
<evidence type="ECO:0000256" key="1">
    <source>
        <dbReference type="SAM" id="Phobius"/>
    </source>
</evidence>
<feature type="transmembrane region" description="Helical" evidence="1">
    <location>
        <begin position="160"/>
        <end position="177"/>
    </location>
</feature>
<feature type="transmembrane region" description="Helical" evidence="1">
    <location>
        <begin position="425"/>
        <end position="442"/>
    </location>
</feature>